<comment type="caution">
    <text evidence="3">The sequence shown here is derived from an EMBL/GenBank/DDBJ whole genome shotgun (WGS) entry which is preliminary data.</text>
</comment>
<protein>
    <recommendedName>
        <fullName evidence="5">PadR family transcriptional regulator</fullName>
    </recommendedName>
</protein>
<geneLocation type="plasmid" evidence="3">
    <name>p1</name>
</geneLocation>
<feature type="region of interest" description="Disordered" evidence="2">
    <location>
        <begin position="144"/>
        <end position="163"/>
    </location>
</feature>
<keyword evidence="1" id="KW-0175">Coiled coil</keyword>
<name>A0A940YF11_9ACTN</name>
<dbReference type="EMBL" id="JAGPYQ010000004">
    <property type="protein sequence ID" value="MBQ0855699.1"/>
    <property type="molecule type" value="Genomic_DNA"/>
</dbReference>
<dbReference type="AlphaFoldDB" id="A0A940YF11"/>
<sequence length="163" mass="18347">MERSNELEERLRQARRHHAQAIEELIDMTAALERVKREGTVLKNQRESVAATPQGGFFMNAEVAAVGKLLRKNSGDWITDLTICESTKVSPPGVYVAVRQMIEAGWLYSYWEEDVPAGEPRRRFYRLSPEGSTALPIALAQYDQQTAGKSSSNYARHPKEAPN</sequence>
<reference evidence="3 4" key="1">
    <citation type="submission" date="2021-04" db="EMBL/GenBank/DDBJ databases">
        <authorList>
            <person name="Tang X."/>
            <person name="Zhou X."/>
            <person name="Chen X."/>
            <person name="Cernava T."/>
            <person name="Zhang C."/>
        </authorList>
    </citation>
    <scope>NUCLEOTIDE SEQUENCE [LARGE SCALE GENOMIC DNA]</scope>
    <source>
        <strain evidence="3 4">BH-SS-21</strain>
        <plasmid evidence="3">p1</plasmid>
    </source>
</reference>
<evidence type="ECO:0008006" key="5">
    <source>
        <dbReference type="Google" id="ProtNLM"/>
    </source>
</evidence>
<dbReference type="RefSeq" id="WP_210894659.1">
    <property type="nucleotide sequence ID" value="NZ_JAGPYQ010000004.1"/>
</dbReference>
<organism evidence="3 4">
    <name type="scientific">Streptomyces liliiviolaceus</name>
    <dbReference type="NCBI Taxonomy" id="2823109"/>
    <lineage>
        <taxon>Bacteria</taxon>
        <taxon>Bacillati</taxon>
        <taxon>Actinomycetota</taxon>
        <taxon>Actinomycetes</taxon>
        <taxon>Kitasatosporales</taxon>
        <taxon>Streptomycetaceae</taxon>
        <taxon>Streptomyces</taxon>
    </lineage>
</organism>
<keyword evidence="3" id="KW-0614">Plasmid</keyword>
<dbReference type="SUPFAM" id="SSF46785">
    <property type="entry name" value="Winged helix' DNA-binding domain"/>
    <property type="match status" value="1"/>
</dbReference>
<evidence type="ECO:0000256" key="2">
    <source>
        <dbReference type="SAM" id="MobiDB-lite"/>
    </source>
</evidence>
<dbReference type="InterPro" id="IPR036390">
    <property type="entry name" value="WH_DNA-bd_sf"/>
</dbReference>
<dbReference type="Proteomes" id="UP000677413">
    <property type="component" value="Unassembled WGS sequence"/>
</dbReference>
<evidence type="ECO:0000256" key="1">
    <source>
        <dbReference type="SAM" id="Coils"/>
    </source>
</evidence>
<keyword evidence="4" id="KW-1185">Reference proteome</keyword>
<dbReference type="Gene3D" id="1.10.10.10">
    <property type="entry name" value="Winged helix-like DNA-binding domain superfamily/Winged helix DNA-binding domain"/>
    <property type="match status" value="1"/>
</dbReference>
<evidence type="ECO:0000313" key="4">
    <source>
        <dbReference type="Proteomes" id="UP000677413"/>
    </source>
</evidence>
<feature type="coiled-coil region" evidence="1">
    <location>
        <begin position="4"/>
        <end position="38"/>
    </location>
</feature>
<accession>A0A940YF11</accession>
<feature type="compositionally biased region" description="Polar residues" evidence="2">
    <location>
        <begin position="144"/>
        <end position="154"/>
    </location>
</feature>
<evidence type="ECO:0000313" key="3">
    <source>
        <dbReference type="EMBL" id="MBQ0855699.1"/>
    </source>
</evidence>
<gene>
    <name evidence="3" type="ORF">J8N05_46945</name>
</gene>
<dbReference type="InterPro" id="IPR036388">
    <property type="entry name" value="WH-like_DNA-bd_sf"/>
</dbReference>
<proteinExistence type="predicted"/>